<dbReference type="SUPFAM" id="SSF53474">
    <property type="entry name" value="alpha/beta-Hydrolases"/>
    <property type="match status" value="1"/>
</dbReference>
<organism evidence="3 4">
    <name type="scientific">Xylaria grammica</name>
    <dbReference type="NCBI Taxonomy" id="363999"/>
    <lineage>
        <taxon>Eukaryota</taxon>
        <taxon>Fungi</taxon>
        <taxon>Dikarya</taxon>
        <taxon>Ascomycota</taxon>
        <taxon>Pezizomycotina</taxon>
        <taxon>Sordariomycetes</taxon>
        <taxon>Xylariomycetidae</taxon>
        <taxon>Xylariales</taxon>
        <taxon>Xylariaceae</taxon>
        <taxon>Xylaria</taxon>
    </lineage>
</organism>
<sequence length="640" mass="72182">MSAKPPSTSGIKVLYENVEGRVGRAGQGIDIVAVHGIGADPDTTWSGKGSTGERVNWLADSTMLPKAVPNARIMRFGYKSNWFGSRENEPQNTHPPKKTLVSQVADMLLRDLEYYRRGITRPIIFIAHSYGGLVLIHALRSSFDNRAEWLDPFGHTVGLVFFGTPFRGRQGLSLQQMVEAIAQSSPDIDIYPETMALSVEENPYLDDLVNRFMTARLKYPIPIRCFYETEPSPVSRVLKNSSLKDDYIVPQNSACLDISLGIERAPLERHHYNLQKFSGPEDKGYITVEKAIVNLVQGAESFMEKKYSFIYKGLFLGEVVREGTVRENAQKHDQESPEELKLLSILAAGHDHVTSKKFNPPKVENTCEWFLEDTTFRSWRDSVESSFLWVSAGPGCGKSVLSRSLIDDGQLSRSDTSIVCYYFFKDGDETRQRSANAISAILHQLLIQDPTGDFISYALKRYRNYGNALAANFSELWSLLLECATTPGAGEIVCALDALDECKEEDRNIIIDKLREFFSAIREDIDRVIDHEIPKRMSHFTKENRQRISERLKGIGNRTYLWLRLTFYIISQNPSDYDRPSDIEALLNNLPDEHAKAYEEILNRKKSKSMVRGAGEEASNYPSVTVQSPVLASIISLYGS</sequence>
<name>A0A439D4U0_9PEZI</name>
<dbReference type="EMBL" id="RYZI01000155">
    <property type="protein sequence ID" value="RWA09422.1"/>
    <property type="molecule type" value="Genomic_DNA"/>
</dbReference>
<dbReference type="InterPro" id="IPR027417">
    <property type="entry name" value="P-loop_NTPase"/>
</dbReference>
<keyword evidence="4" id="KW-1185">Reference proteome</keyword>
<dbReference type="Pfam" id="PF24883">
    <property type="entry name" value="NPHP3_N"/>
    <property type="match status" value="1"/>
</dbReference>
<evidence type="ECO:0000259" key="2">
    <source>
        <dbReference type="Pfam" id="PF24883"/>
    </source>
</evidence>
<protein>
    <recommendedName>
        <fullName evidence="2">Nephrocystin 3-like N-terminal domain-containing protein</fullName>
    </recommendedName>
</protein>
<dbReference type="PANTHER" id="PTHR48182">
    <property type="entry name" value="PROTEIN SERAC1"/>
    <property type="match status" value="1"/>
</dbReference>
<reference evidence="3 4" key="1">
    <citation type="submission" date="2018-12" db="EMBL/GenBank/DDBJ databases">
        <title>Draft genome sequence of Xylaria grammica IHI A82.</title>
        <authorList>
            <person name="Buettner E."/>
            <person name="Kellner H."/>
        </authorList>
    </citation>
    <scope>NUCLEOTIDE SEQUENCE [LARGE SCALE GENOMIC DNA]</scope>
    <source>
        <strain evidence="3 4">IHI A82</strain>
    </source>
</reference>
<dbReference type="Gene3D" id="3.40.50.300">
    <property type="entry name" value="P-loop containing nucleotide triphosphate hydrolases"/>
    <property type="match status" value="1"/>
</dbReference>
<evidence type="ECO:0000256" key="1">
    <source>
        <dbReference type="ARBA" id="ARBA00022737"/>
    </source>
</evidence>
<comment type="caution">
    <text evidence="3">The sequence shown here is derived from an EMBL/GenBank/DDBJ whole genome shotgun (WGS) entry which is preliminary data.</text>
</comment>
<keyword evidence="1" id="KW-0677">Repeat</keyword>
<dbReference type="Proteomes" id="UP000286045">
    <property type="component" value="Unassembled WGS sequence"/>
</dbReference>
<evidence type="ECO:0000313" key="4">
    <source>
        <dbReference type="Proteomes" id="UP000286045"/>
    </source>
</evidence>
<proteinExistence type="predicted"/>
<evidence type="ECO:0000313" key="3">
    <source>
        <dbReference type="EMBL" id="RWA09422.1"/>
    </source>
</evidence>
<feature type="domain" description="Nephrocystin 3-like N-terminal" evidence="2">
    <location>
        <begin position="365"/>
        <end position="521"/>
    </location>
</feature>
<gene>
    <name evidence="3" type="ORF">EKO27_g5687</name>
</gene>
<dbReference type="InterPro" id="IPR056884">
    <property type="entry name" value="NPHP3-like_N"/>
</dbReference>
<accession>A0A439D4U0</accession>
<dbReference type="PANTHER" id="PTHR48182:SF3">
    <property type="entry name" value="DUF676 DOMAIN-CONTAINING PROTEIN"/>
    <property type="match status" value="1"/>
</dbReference>
<dbReference type="SUPFAM" id="SSF52540">
    <property type="entry name" value="P-loop containing nucleoside triphosphate hydrolases"/>
    <property type="match status" value="1"/>
</dbReference>
<dbReference type="Gene3D" id="3.40.50.1820">
    <property type="entry name" value="alpha/beta hydrolase"/>
    <property type="match status" value="1"/>
</dbReference>
<dbReference type="InterPro" id="IPR052374">
    <property type="entry name" value="SERAC1"/>
</dbReference>
<dbReference type="InterPro" id="IPR029058">
    <property type="entry name" value="AB_hydrolase_fold"/>
</dbReference>
<dbReference type="AlphaFoldDB" id="A0A439D4U0"/>